<dbReference type="PANTHER" id="PTHR19879:SF9">
    <property type="entry name" value="TRANSCRIPTION INITIATION FACTOR TFIID SUBUNIT 5"/>
    <property type="match status" value="1"/>
</dbReference>
<feature type="repeat" description="WD" evidence="2">
    <location>
        <begin position="973"/>
        <end position="1004"/>
    </location>
</feature>
<keyword evidence="2" id="KW-0853">WD repeat</keyword>
<dbReference type="Pfam" id="PF24883">
    <property type="entry name" value="NPHP3_N"/>
    <property type="match status" value="1"/>
</dbReference>
<feature type="region of interest" description="Disordered" evidence="3">
    <location>
        <begin position="1"/>
        <end position="20"/>
    </location>
</feature>
<dbReference type="SUPFAM" id="SSF50969">
    <property type="entry name" value="YVTN repeat-like/Quinoprotein amine dehydrogenase"/>
    <property type="match status" value="1"/>
</dbReference>
<sequence>MSPIIPRGARHHVAPKSNAKKSSLSGTKFVYEATCQSPTLSLSASRTVIFNILKAASILVETICKSEDVTSIQVASARLSSFVNQMNRPKAQEEGLRIPELINVLTSVVQELDAFFTKMDESIEDEVECLMNDLDGSLVLAQVLEQRGLLARGKKNEGIHLIILQVRQLGQAVRATLMTPWTLTSEQDPASSSTIVTDLDIGSKDRRSTLLAELPRANIASYPIRTTSKALEENQTLATILDWAWKENKDQNQMYWLTGGTEESRRAITLTTASILAGKKNVLSAAFFCSENSSDESNMELVFPTLARLLAESSPQFCDILVDIIEDYPDIRTATLNDQVEWLIIEPSRKIASGKQPVVLIIDALDRCRGDRAADEILMAIAEYLPSVPHLKILVSSGPTPTVNFSNDSLFVARKADKDIFPETSLFITNCVTSLTERPVLGTSAIPPTSPFEKKSGPLFIMSSPTSGPSTSGDLVLQFASIASGTGSYFSHPPLHQGETTMNMLRCMINGLRYNVCGIELCQLNTEIEDLADRKRLSVPAALEYASCHWAHHLQQVPPTGHDVGLLVEILTRFVNGCLLQWIELLSLLGDLGTALSSVSKAKLWLRTASLDEDHILLKTLDQGYQMAARFFDTIEVFSAGIYLTMLPLISFDTEFHASFRDKIGRLSVFYGQEATWGTCICTIQASGPVYSIAFSPDGAEIASADYDNVCLWDSQTGKFKMEMDDPWWSSNNRSIVYPRDGVVVIGTSYLDPVNNTDVGSDSEDNSDSSVEIFRRPSQAVTTKQFSHTAMIWETTGGALKSLARPTSLKNRHNCSVVTSADGRYVASLTETRRNTFSVMVWEADTWEEILCFCHPYPASLFALSSNCFLSGDEIRYIRTGTFKSKLHGADPSNSTVATFSADERFLAIGKKHSAVEIFEVVSGIMLTPRYIFQSSASISCTAFSPDGLYLAASSLEMIIIWQVGKSQCEMELSGHSGNISSIVFSPDGYRLGSASLDGIIKVWFLDFGPPSWPLEEAPIRASCVDISSDGVVLACGSYTGMLSVLDPHTMTTIKSWTAGLSPLTGISFSPDRNFLVSRSLDEAVVVWNVASTHAVKELVPPSTKPTIDVGKPVNVSFSSDGGRLASVVNDSLTVWDTGTWEVVATLGIAGSAFHSIALSQNGILIAYGSGDDLCVNEVKNNSSRTIVQCEVDPRHISFSNDNKYIHSSAGTFDLATKTLIDTEAEPEKRLVAVHLKNGWVVDTDGRKVTWLPESYRTGHWSYATHRNSIILSRPGGKLLVMRVENA</sequence>
<organism evidence="5 6">
    <name type="scientific">Collybia nuda</name>
    <dbReference type="NCBI Taxonomy" id="64659"/>
    <lineage>
        <taxon>Eukaryota</taxon>
        <taxon>Fungi</taxon>
        <taxon>Dikarya</taxon>
        <taxon>Basidiomycota</taxon>
        <taxon>Agaricomycotina</taxon>
        <taxon>Agaricomycetes</taxon>
        <taxon>Agaricomycetidae</taxon>
        <taxon>Agaricales</taxon>
        <taxon>Tricholomatineae</taxon>
        <taxon>Clitocybaceae</taxon>
        <taxon>Collybia</taxon>
    </lineage>
</organism>
<evidence type="ECO:0000256" key="2">
    <source>
        <dbReference type="PROSITE-ProRule" id="PRU00221"/>
    </source>
</evidence>
<evidence type="ECO:0000256" key="3">
    <source>
        <dbReference type="SAM" id="MobiDB-lite"/>
    </source>
</evidence>
<dbReference type="EMBL" id="MU150346">
    <property type="protein sequence ID" value="KAF9458231.1"/>
    <property type="molecule type" value="Genomic_DNA"/>
</dbReference>
<dbReference type="InterPro" id="IPR036322">
    <property type="entry name" value="WD40_repeat_dom_sf"/>
</dbReference>
<reference evidence="5" key="1">
    <citation type="submission" date="2020-11" db="EMBL/GenBank/DDBJ databases">
        <authorList>
            <consortium name="DOE Joint Genome Institute"/>
            <person name="Ahrendt S."/>
            <person name="Riley R."/>
            <person name="Andreopoulos W."/>
            <person name="Labutti K."/>
            <person name="Pangilinan J."/>
            <person name="Ruiz-Duenas F.J."/>
            <person name="Barrasa J.M."/>
            <person name="Sanchez-Garcia M."/>
            <person name="Camarero S."/>
            <person name="Miyauchi S."/>
            <person name="Serrano A."/>
            <person name="Linde D."/>
            <person name="Babiker R."/>
            <person name="Drula E."/>
            <person name="Ayuso-Fernandez I."/>
            <person name="Pacheco R."/>
            <person name="Padilla G."/>
            <person name="Ferreira P."/>
            <person name="Barriuso J."/>
            <person name="Kellner H."/>
            <person name="Castanera R."/>
            <person name="Alfaro M."/>
            <person name="Ramirez L."/>
            <person name="Pisabarro A.G."/>
            <person name="Kuo A."/>
            <person name="Tritt A."/>
            <person name="Lipzen A."/>
            <person name="He G."/>
            <person name="Yan M."/>
            <person name="Ng V."/>
            <person name="Cullen D."/>
            <person name="Martin F."/>
            <person name="Rosso M.-N."/>
            <person name="Henrissat B."/>
            <person name="Hibbett D."/>
            <person name="Martinez A.T."/>
            <person name="Grigoriev I.V."/>
        </authorList>
    </citation>
    <scope>NUCLEOTIDE SEQUENCE</scope>
    <source>
        <strain evidence="5">CBS 247.69</strain>
    </source>
</reference>
<keyword evidence="1" id="KW-0677">Repeat</keyword>
<evidence type="ECO:0000259" key="4">
    <source>
        <dbReference type="Pfam" id="PF24883"/>
    </source>
</evidence>
<dbReference type="InterPro" id="IPR011044">
    <property type="entry name" value="Quino_amine_DH_bsu"/>
</dbReference>
<dbReference type="InterPro" id="IPR001680">
    <property type="entry name" value="WD40_rpt"/>
</dbReference>
<dbReference type="Pfam" id="PF00400">
    <property type="entry name" value="WD40"/>
    <property type="match status" value="4"/>
</dbReference>
<dbReference type="Proteomes" id="UP000807353">
    <property type="component" value="Unassembled WGS sequence"/>
</dbReference>
<dbReference type="SUPFAM" id="SSF50978">
    <property type="entry name" value="WD40 repeat-like"/>
    <property type="match status" value="2"/>
</dbReference>
<protein>
    <submittedName>
        <fullName evidence="5">WD40-repeat-containing domain protein</fullName>
    </submittedName>
</protein>
<gene>
    <name evidence="5" type="ORF">BDZ94DRAFT_119430</name>
</gene>
<dbReference type="InterPro" id="IPR056884">
    <property type="entry name" value="NPHP3-like_N"/>
</dbReference>
<dbReference type="PROSITE" id="PS50294">
    <property type="entry name" value="WD_REPEATS_REGION"/>
    <property type="match status" value="1"/>
</dbReference>
<dbReference type="PANTHER" id="PTHR19879">
    <property type="entry name" value="TRANSCRIPTION INITIATION FACTOR TFIID"/>
    <property type="match status" value="1"/>
</dbReference>
<dbReference type="OrthoDB" id="3047770at2759"/>
<feature type="repeat" description="WD" evidence="2">
    <location>
        <begin position="1064"/>
        <end position="1098"/>
    </location>
</feature>
<accession>A0A9P5XYV9</accession>
<evidence type="ECO:0000313" key="5">
    <source>
        <dbReference type="EMBL" id="KAF9458231.1"/>
    </source>
</evidence>
<dbReference type="Gene3D" id="2.130.10.10">
    <property type="entry name" value="YVTN repeat-like/Quinoprotein amine dehydrogenase"/>
    <property type="match status" value="4"/>
</dbReference>
<comment type="caution">
    <text evidence="5">The sequence shown here is derived from an EMBL/GenBank/DDBJ whole genome shotgun (WGS) entry which is preliminary data.</text>
</comment>
<feature type="domain" description="Nephrocystin 3-like N-terminal" evidence="4">
    <location>
        <begin position="244"/>
        <end position="397"/>
    </location>
</feature>
<evidence type="ECO:0000256" key="1">
    <source>
        <dbReference type="ARBA" id="ARBA00022737"/>
    </source>
</evidence>
<keyword evidence="6" id="KW-1185">Reference proteome</keyword>
<dbReference type="PROSITE" id="PS50082">
    <property type="entry name" value="WD_REPEATS_2"/>
    <property type="match status" value="2"/>
</dbReference>
<dbReference type="InterPro" id="IPR015943">
    <property type="entry name" value="WD40/YVTN_repeat-like_dom_sf"/>
</dbReference>
<dbReference type="SMART" id="SM00320">
    <property type="entry name" value="WD40"/>
    <property type="match status" value="7"/>
</dbReference>
<name>A0A9P5XYV9_9AGAR</name>
<proteinExistence type="predicted"/>
<evidence type="ECO:0000313" key="6">
    <source>
        <dbReference type="Proteomes" id="UP000807353"/>
    </source>
</evidence>